<protein>
    <recommendedName>
        <fullName evidence="11">ascorbate ferrireductase (transmembrane)</fullName>
        <ecNumber evidence="11">7.2.1.3</ecNumber>
    </recommendedName>
</protein>
<feature type="domain" description="Cytochrome b561" evidence="13">
    <location>
        <begin position="55"/>
        <end position="258"/>
    </location>
</feature>
<dbReference type="AlphaFoldDB" id="A0AAU9TWS5"/>
<dbReference type="Gene3D" id="1.20.120.1770">
    <property type="match status" value="1"/>
</dbReference>
<keyword evidence="4" id="KW-0349">Heme</keyword>
<gene>
    <name evidence="14" type="ORF">EEDITHA_LOCUS6315</name>
</gene>
<evidence type="ECO:0000259" key="13">
    <source>
        <dbReference type="PROSITE" id="PS50939"/>
    </source>
</evidence>
<feature type="transmembrane region" description="Helical" evidence="12">
    <location>
        <begin position="199"/>
        <end position="222"/>
    </location>
</feature>
<comment type="subcellular location">
    <subcellularLocation>
        <location evidence="2">Membrane</location>
        <topology evidence="2">Multi-pass membrane protein</topology>
    </subcellularLocation>
</comment>
<keyword evidence="15" id="KW-1185">Reference proteome</keyword>
<evidence type="ECO:0000256" key="2">
    <source>
        <dbReference type="ARBA" id="ARBA00004141"/>
    </source>
</evidence>
<comment type="caution">
    <text evidence="14">The sequence shown here is derived from an EMBL/GenBank/DDBJ whole genome shotgun (WGS) entry which is preliminary data.</text>
</comment>
<accession>A0AAU9TWS5</accession>
<evidence type="ECO:0000256" key="8">
    <source>
        <dbReference type="ARBA" id="ARBA00022989"/>
    </source>
</evidence>
<evidence type="ECO:0000313" key="15">
    <source>
        <dbReference type="Proteomes" id="UP001153954"/>
    </source>
</evidence>
<feature type="transmembrane region" description="Helical" evidence="12">
    <location>
        <begin position="93"/>
        <end position="113"/>
    </location>
</feature>
<keyword evidence="10 12" id="KW-0472">Membrane</keyword>
<keyword evidence="9" id="KW-0408">Iron</keyword>
<evidence type="ECO:0000256" key="9">
    <source>
        <dbReference type="ARBA" id="ARBA00023004"/>
    </source>
</evidence>
<dbReference type="Pfam" id="PF03188">
    <property type="entry name" value="Cytochrom_B561"/>
    <property type="match status" value="1"/>
</dbReference>
<reference evidence="14" key="1">
    <citation type="submission" date="2022-03" db="EMBL/GenBank/DDBJ databases">
        <authorList>
            <person name="Tunstrom K."/>
        </authorList>
    </citation>
    <scope>NUCLEOTIDE SEQUENCE</scope>
</reference>
<dbReference type="GO" id="GO:0140575">
    <property type="term" value="F:transmembrane monodehydroascorbate reductase activity"/>
    <property type="evidence" value="ECO:0007669"/>
    <property type="project" value="InterPro"/>
</dbReference>
<evidence type="ECO:0000256" key="1">
    <source>
        <dbReference type="ARBA" id="ARBA00001970"/>
    </source>
</evidence>
<feature type="transmembrane region" description="Helical" evidence="12">
    <location>
        <begin position="133"/>
        <end position="152"/>
    </location>
</feature>
<dbReference type="PANTHER" id="PTHR15422">
    <property type="entry name" value="OS05G0565100 PROTEIN"/>
    <property type="match status" value="1"/>
</dbReference>
<keyword evidence="8 12" id="KW-1133">Transmembrane helix</keyword>
<dbReference type="GO" id="GO:0140571">
    <property type="term" value="F:transmembrane ascorbate ferrireductase activity"/>
    <property type="evidence" value="ECO:0007669"/>
    <property type="project" value="UniProtKB-EC"/>
</dbReference>
<feature type="transmembrane region" description="Helical" evidence="12">
    <location>
        <begin position="164"/>
        <end position="187"/>
    </location>
</feature>
<evidence type="ECO:0000256" key="3">
    <source>
        <dbReference type="ARBA" id="ARBA00022448"/>
    </source>
</evidence>
<sequence>MDNPFHGGVRFRQTLKMPPNAMDSNFNADPENNISNLKDINQSPQVRLENNGSYYLKIFQSSLNLLAHLLIGVTVGASVLFSYRNGSLSLTGIHIVLCVIGYQLLMAEAILCLCPNSGWADGLRLVDKRRVHWILQILGSVLGIFGSIIKSLDKSVNWNTLHGQYGLVAMVFTSVSLVNGLTSLYAYEFRKYLPGNISKITHICFGTIAFAASGISLCYGFEKHNFIEWATPNVTYTLIGFTACFTFIIIINPSITFFNKTLRVFK</sequence>
<dbReference type="Proteomes" id="UP001153954">
    <property type="component" value="Unassembled WGS sequence"/>
</dbReference>
<evidence type="ECO:0000256" key="7">
    <source>
        <dbReference type="ARBA" id="ARBA00022982"/>
    </source>
</evidence>
<keyword evidence="6" id="KW-0479">Metal-binding</keyword>
<keyword evidence="3" id="KW-0813">Transport</keyword>
<organism evidence="14 15">
    <name type="scientific">Euphydryas editha</name>
    <name type="common">Edith's checkerspot</name>
    <dbReference type="NCBI Taxonomy" id="104508"/>
    <lineage>
        <taxon>Eukaryota</taxon>
        <taxon>Metazoa</taxon>
        <taxon>Ecdysozoa</taxon>
        <taxon>Arthropoda</taxon>
        <taxon>Hexapoda</taxon>
        <taxon>Insecta</taxon>
        <taxon>Pterygota</taxon>
        <taxon>Neoptera</taxon>
        <taxon>Endopterygota</taxon>
        <taxon>Lepidoptera</taxon>
        <taxon>Glossata</taxon>
        <taxon>Ditrysia</taxon>
        <taxon>Papilionoidea</taxon>
        <taxon>Nymphalidae</taxon>
        <taxon>Nymphalinae</taxon>
        <taxon>Euphydryas</taxon>
    </lineage>
</organism>
<evidence type="ECO:0000256" key="10">
    <source>
        <dbReference type="ARBA" id="ARBA00023136"/>
    </source>
</evidence>
<keyword evidence="5 12" id="KW-0812">Transmembrane</keyword>
<evidence type="ECO:0000256" key="4">
    <source>
        <dbReference type="ARBA" id="ARBA00022617"/>
    </source>
</evidence>
<evidence type="ECO:0000256" key="5">
    <source>
        <dbReference type="ARBA" id="ARBA00022692"/>
    </source>
</evidence>
<dbReference type="InterPro" id="IPR006593">
    <property type="entry name" value="Cyt_b561/ferric_Rdtase_TM"/>
</dbReference>
<feature type="transmembrane region" description="Helical" evidence="12">
    <location>
        <begin position="234"/>
        <end position="258"/>
    </location>
</feature>
<dbReference type="GO" id="GO:0046872">
    <property type="term" value="F:metal ion binding"/>
    <property type="evidence" value="ECO:0007669"/>
    <property type="project" value="UniProtKB-KW"/>
</dbReference>
<comment type="cofactor">
    <cofactor evidence="1">
        <name>heme b</name>
        <dbReference type="ChEBI" id="CHEBI:60344"/>
    </cofactor>
</comment>
<keyword evidence="7" id="KW-0249">Electron transport</keyword>
<evidence type="ECO:0000256" key="12">
    <source>
        <dbReference type="SAM" id="Phobius"/>
    </source>
</evidence>
<dbReference type="PROSITE" id="PS50939">
    <property type="entry name" value="CYTOCHROME_B561"/>
    <property type="match status" value="1"/>
</dbReference>
<evidence type="ECO:0000256" key="11">
    <source>
        <dbReference type="ARBA" id="ARBA00024225"/>
    </source>
</evidence>
<dbReference type="PANTHER" id="PTHR15422:SF43">
    <property type="entry name" value="ASCORBATE FERRIREDUCTASE (TRANSMEMBRANE)"/>
    <property type="match status" value="1"/>
</dbReference>
<dbReference type="EMBL" id="CAKOGL010000009">
    <property type="protein sequence ID" value="CAH2090347.1"/>
    <property type="molecule type" value="Genomic_DNA"/>
</dbReference>
<dbReference type="SMART" id="SM00665">
    <property type="entry name" value="B561"/>
    <property type="match status" value="1"/>
</dbReference>
<proteinExistence type="predicted"/>
<name>A0AAU9TWS5_EUPED</name>
<dbReference type="GO" id="GO:0016020">
    <property type="term" value="C:membrane"/>
    <property type="evidence" value="ECO:0007669"/>
    <property type="project" value="UniProtKB-SubCell"/>
</dbReference>
<dbReference type="InterPro" id="IPR045150">
    <property type="entry name" value="CYB561D1/2"/>
</dbReference>
<evidence type="ECO:0000256" key="6">
    <source>
        <dbReference type="ARBA" id="ARBA00022723"/>
    </source>
</evidence>
<evidence type="ECO:0000313" key="14">
    <source>
        <dbReference type="EMBL" id="CAH2090347.1"/>
    </source>
</evidence>
<feature type="transmembrane region" description="Helical" evidence="12">
    <location>
        <begin position="63"/>
        <end position="81"/>
    </location>
</feature>
<dbReference type="EC" id="7.2.1.3" evidence="11"/>